<dbReference type="Proteomes" id="UP000248616">
    <property type="component" value="Unassembled WGS sequence"/>
</dbReference>
<protein>
    <submittedName>
        <fullName evidence="1">Uncharacterized protein</fullName>
    </submittedName>
</protein>
<evidence type="ECO:0000313" key="2">
    <source>
        <dbReference type="Proteomes" id="UP000248616"/>
    </source>
</evidence>
<gene>
    <name evidence="1" type="ORF">B5V02_28480</name>
</gene>
<dbReference type="AlphaFoldDB" id="A0A2W7CML7"/>
<dbReference type="EMBL" id="MZXV01000062">
    <property type="protein sequence ID" value="PZV35019.1"/>
    <property type="molecule type" value="Genomic_DNA"/>
</dbReference>
<keyword evidence="2" id="KW-1185">Reference proteome</keyword>
<name>A0A2W7CML7_9HYPH</name>
<organism evidence="1 2">
    <name type="scientific">Mesorhizobium kowhaii</name>
    <dbReference type="NCBI Taxonomy" id="1300272"/>
    <lineage>
        <taxon>Bacteria</taxon>
        <taxon>Pseudomonadati</taxon>
        <taxon>Pseudomonadota</taxon>
        <taxon>Alphaproteobacteria</taxon>
        <taxon>Hyphomicrobiales</taxon>
        <taxon>Phyllobacteriaceae</taxon>
        <taxon>Mesorhizobium</taxon>
    </lineage>
</organism>
<proteinExistence type="predicted"/>
<accession>A0A2W7CML7</accession>
<reference evidence="2" key="1">
    <citation type="submission" date="2017-03" db="EMBL/GenBank/DDBJ databases">
        <authorList>
            <person name="Safronova V.I."/>
            <person name="Sazanova A.L."/>
            <person name="Chirak E.R."/>
        </authorList>
    </citation>
    <scope>NUCLEOTIDE SEQUENCE [LARGE SCALE GENOMIC DNA]</scope>
    <source>
        <strain evidence="2">Ach-343</strain>
    </source>
</reference>
<comment type="caution">
    <text evidence="1">The sequence shown here is derived from an EMBL/GenBank/DDBJ whole genome shotgun (WGS) entry which is preliminary data.</text>
</comment>
<sequence length="95" mass="10606">MVASCCTNDIEKMRFFRAVVLVSAVAGCAPMADDSVTYTLYRSSAAAEMRIHVATFDAMEAEAYNRENCQIAAVLFQAQPGVVVHYWCEKGRYRK</sequence>
<evidence type="ECO:0000313" key="1">
    <source>
        <dbReference type="EMBL" id="PZV35019.1"/>
    </source>
</evidence>